<sequence>MSHPVITGASGGPGPEGRWQNRLEIREFMKDGKQFSLYIQALQRLMELDFANDLSFSSIGGIHGMPYVQWGNSGASTQPPDAAFGGYCTHGSVLFPTWHRPYVALFEQELYKHANEIASSYGDEWKAAAHNLRSPYWDWASVDSDKKIPKELTTPTIRIMAKDGDGLVEVTNPLFEYKFHSDDPNKTFPDYLKSWGSTLRHPTSEGSDAGTNIKALQDEYAQDCEQLRTQIYYCLVTLKTWDDFSNHTANPGSKGRASSLESVHDSVHVLIGGHDPLGFDPIFWLHHTNVDRMLALWSALNPSVWVTEGDQPDGTWTISNDGPVNVQTDLTPFWDGASSYWNSNAVRISESLRYTYPEFNDIKTSDPTEIMRVILRKVNSLYAPDYSVTAPAPAPRAPVHEFHEYTVHIKFRKLELGSSFSILVNLGGIYVGRVSAFASRQPERCANCVSNTNKEIEGYVHLTPTIRRNYPAGGLDHGSVLEQLKADLSFDIRGTKKDGSPARLSDLTSFKAMPFFYSVTQGPLDDLPTYGANTPLPDILEGKPGHVSNPANF</sequence>
<dbReference type="GO" id="GO:0042438">
    <property type="term" value="P:melanin biosynthetic process"/>
    <property type="evidence" value="ECO:0007669"/>
    <property type="project" value="UniProtKB-KW"/>
</dbReference>
<dbReference type="AlphaFoldDB" id="M2RC83"/>
<evidence type="ECO:0000256" key="7">
    <source>
        <dbReference type="ARBA" id="ARBA00023033"/>
    </source>
</evidence>
<evidence type="ECO:0000256" key="2">
    <source>
        <dbReference type="ARBA" id="ARBA00009928"/>
    </source>
</evidence>
<name>M2RC83_CERS8</name>
<dbReference type="EC" id="1.14.18.1" evidence="3"/>
<dbReference type="Gene3D" id="1.10.1280.10">
    <property type="entry name" value="Di-copper center containing domain from catechol oxidase"/>
    <property type="match status" value="1"/>
</dbReference>
<dbReference type="STRING" id="914234.M2RC83"/>
<dbReference type="Pfam" id="PF00264">
    <property type="entry name" value="Tyrosinase"/>
    <property type="match status" value="1"/>
</dbReference>
<proteinExistence type="inferred from homology"/>
<dbReference type="InterPro" id="IPR041640">
    <property type="entry name" value="Tyrosinase_C"/>
</dbReference>
<dbReference type="HOGENOM" id="CLU_013691_2_0_1"/>
<comment type="catalytic activity">
    <reaction evidence="10">
        <text>L-tyrosine + O2 = L-dopaquinone + H2O</text>
        <dbReference type="Rhea" id="RHEA:18117"/>
        <dbReference type="ChEBI" id="CHEBI:15377"/>
        <dbReference type="ChEBI" id="CHEBI:15379"/>
        <dbReference type="ChEBI" id="CHEBI:57924"/>
        <dbReference type="ChEBI" id="CHEBI:58315"/>
        <dbReference type="EC" id="1.14.18.1"/>
    </reaction>
</comment>
<dbReference type="InterPro" id="IPR002227">
    <property type="entry name" value="Tyrosinase_Cu-bd"/>
</dbReference>
<evidence type="ECO:0000313" key="14">
    <source>
        <dbReference type="Proteomes" id="UP000016930"/>
    </source>
</evidence>
<evidence type="ECO:0000259" key="11">
    <source>
        <dbReference type="PROSITE" id="PS00497"/>
    </source>
</evidence>
<keyword evidence="5" id="KW-0560">Oxidoreductase</keyword>
<dbReference type="PROSITE" id="PS00497">
    <property type="entry name" value="TYROSINASE_1"/>
    <property type="match status" value="1"/>
</dbReference>
<keyword evidence="8" id="KW-0470">Melanin biosynthesis</keyword>
<dbReference type="PRINTS" id="PR00092">
    <property type="entry name" value="TYROSINASE"/>
</dbReference>
<feature type="domain" description="Tyrosinase copper-binding" evidence="12">
    <location>
        <begin position="280"/>
        <end position="291"/>
    </location>
</feature>
<organism evidence="13 14">
    <name type="scientific">Ceriporiopsis subvermispora (strain B)</name>
    <name type="common">White-rot fungus</name>
    <name type="synonym">Gelatoporia subvermispora</name>
    <dbReference type="NCBI Taxonomy" id="914234"/>
    <lineage>
        <taxon>Eukaryota</taxon>
        <taxon>Fungi</taxon>
        <taxon>Dikarya</taxon>
        <taxon>Basidiomycota</taxon>
        <taxon>Agaricomycotina</taxon>
        <taxon>Agaricomycetes</taxon>
        <taxon>Polyporales</taxon>
        <taxon>Gelatoporiaceae</taxon>
        <taxon>Gelatoporia</taxon>
    </lineage>
</organism>
<evidence type="ECO:0000256" key="8">
    <source>
        <dbReference type="ARBA" id="ARBA00023101"/>
    </source>
</evidence>
<gene>
    <name evidence="13" type="ORF">CERSUDRAFT_74776</name>
</gene>
<comment type="cofactor">
    <cofactor evidence="1">
        <name>Cu(2+)</name>
        <dbReference type="ChEBI" id="CHEBI:29036"/>
    </cofactor>
</comment>
<dbReference type="InterPro" id="IPR050316">
    <property type="entry name" value="Tyrosinase/Hemocyanin"/>
</dbReference>
<comment type="similarity">
    <text evidence="2">Belongs to the tyrosinase family.</text>
</comment>
<dbReference type="PANTHER" id="PTHR11474">
    <property type="entry name" value="TYROSINASE FAMILY MEMBER"/>
    <property type="match status" value="1"/>
</dbReference>
<keyword evidence="4" id="KW-0479">Metal-binding</keyword>
<evidence type="ECO:0000256" key="10">
    <source>
        <dbReference type="ARBA" id="ARBA00048881"/>
    </source>
</evidence>
<keyword evidence="14" id="KW-1185">Reference proteome</keyword>
<evidence type="ECO:0000313" key="13">
    <source>
        <dbReference type="EMBL" id="EMD35992.1"/>
    </source>
</evidence>
<evidence type="ECO:0000256" key="9">
    <source>
        <dbReference type="ARBA" id="ARBA00048233"/>
    </source>
</evidence>
<dbReference type="SUPFAM" id="SSF48056">
    <property type="entry name" value="Di-copper centre-containing domain"/>
    <property type="match status" value="1"/>
</dbReference>
<protein>
    <recommendedName>
        <fullName evidence="3">tyrosinase</fullName>
        <ecNumber evidence="3">1.14.18.1</ecNumber>
    </recommendedName>
</protein>
<feature type="domain" description="Tyrosinase copper-binding" evidence="11">
    <location>
        <begin position="90"/>
        <end position="107"/>
    </location>
</feature>
<keyword evidence="6" id="KW-0186">Copper</keyword>
<comment type="catalytic activity">
    <reaction evidence="9">
        <text>2 L-dopa + O2 = 2 L-dopaquinone + 2 H2O</text>
        <dbReference type="Rhea" id="RHEA:34287"/>
        <dbReference type="ChEBI" id="CHEBI:15377"/>
        <dbReference type="ChEBI" id="CHEBI:15379"/>
        <dbReference type="ChEBI" id="CHEBI:57504"/>
        <dbReference type="ChEBI" id="CHEBI:57924"/>
        <dbReference type="EC" id="1.14.18.1"/>
    </reaction>
</comment>
<dbReference type="Proteomes" id="UP000016930">
    <property type="component" value="Unassembled WGS sequence"/>
</dbReference>
<dbReference type="PANTHER" id="PTHR11474:SF76">
    <property type="entry name" value="SHKT DOMAIN-CONTAINING PROTEIN"/>
    <property type="match status" value="1"/>
</dbReference>
<evidence type="ECO:0000256" key="1">
    <source>
        <dbReference type="ARBA" id="ARBA00001973"/>
    </source>
</evidence>
<dbReference type="Pfam" id="PF18132">
    <property type="entry name" value="Tyrosinase_C"/>
    <property type="match status" value="1"/>
</dbReference>
<evidence type="ECO:0000256" key="3">
    <source>
        <dbReference type="ARBA" id="ARBA00011906"/>
    </source>
</evidence>
<evidence type="ECO:0000256" key="6">
    <source>
        <dbReference type="ARBA" id="ARBA00023008"/>
    </source>
</evidence>
<keyword evidence="7" id="KW-0503">Monooxygenase</keyword>
<dbReference type="OrthoDB" id="6132182at2759"/>
<evidence type="ECO:0000256" key="5">
    <source>
        <dbReference type="ARBA" id="ARBA00023002"/>
    </source>
</evidence>
<dbReference type="GO" id="GO:0046872">
    <property type="term" value="F:metal ion binding"/>
    <property type="evidence" value="ECO:0007669"/>
    <property type="project" value="UniProtKB-KW"/>
</dbReference>
<reference evidence="13 14" key="1">
    <citation type="journal article" date="2012" name="Proc. Natl. Acad. Sci. U.S.A.">
        <title>Comparative genomics of Ceriporiopsis subvermispora and Phanerochaete chrysosporium provide insight into selective ligninolysis.</title>
        <authorList>
            <person name="Fernandez-Fueyo E."/>
            <person name="Ruiz-Duenas F.J."/>
            <person name="Ferreira P."/>
            <person name="Floudas D."/>
            <person name="Hibbett D.S."/>
            <person name="Canessa P."/>
            <person name="Larrondo L.F."/>
            <person name="James T.Y."/>
            <person name="Seelenfreund D."/>
            <person name="Lobos S."/>
            <person name="Polanco R."/>
            <person name="Tello M."/>
            <person name="Honda Y."/>
            <person name="Watanabe T."/>
            <person name="Watanabe T."/>
            <person name="Ryu J.S."/>
            <person name="Kubicek C.P."/>
            <person name="Schmoll M."/>
            <person name="Gaskell J."/>
            <person name="Hammel K.E."/>
            <person name="St John F.J."/>
            <person name="Vanden Wymelenberg A."/>
            <person name="Sabat G."/>
            <person name="Splinter BonDurant S."/>
            <person name="Syed K."/>
            <person name="Yadav J.S."/>
            <person name="Doddapaneni H."/>
            <person name="Subramanian V."/>
            <person name="Lavin J.L."/>
            <person name="Oguiza J.A."/>
            <person name="Perez G."/>
            <person name="Pisabarro A.G."/>
            <person name="Ramirez L."/>
            <person name="Santoyo F."/>
            <person name="Master E."/>
            <person name="Coutinho P.M."/>
            <person name="Henrissat B."/>
            <person name="Lombard V."/>
            <person name="Magnuson J.K."/>
            <person name="Kuees U."/>
            <person name="Hori C."/>
            <person name="Igarashi K."/>
            <person name="Samejima M."/>
            <person name="Held B.W."/>
            <person name="Barry K.W."/>
            <person name="LaButti K.M."/>
            <person name="Lapidus A."/>
            <person name="Lindquist E.A."/>
            <person name="Lucas S.M."/>
            <person name="Riley R."/>
            <person name="Salamov A.A."/>
            <person name="Hoffmeister D."/>
            <person name="Schwenk D."/>
            <person name="Hadar Y."/>
            <person name="Yarden O."/>
            <person name="de Vries R.P."/>
            <person name="Wiebenga A."/>
            <person name="Stenlid J."/>
            <person name="Eastwood D."/>
            <person name="Grigoriev I.V."/>
            <person name="Berka R.M."/>
            <person name="Blanchette R.A."/>
            <person name="Kersten P."/>
            <person name="Martinez A.T."/>
            <person name="Vicuna R."/>
            <person name="Cullen D."/>
        </authorList>
    </citation>
    <scope>NUCLEOTIDE SEQUENCE [LARGE SCALE GENOMIC DNA]</scope>
    <source>
        <strain evidence="13 14">B</strain>
    </source>
</reference>
<dbReference type="GO" id="GO:0004503">
    <property type="term" value="F:tyrosinase activity"/>
    <property type="evidence" value="ECO:0007669"/>
    <property type="project" value="UniProtKB-EC"/>
</dbReference>
<evidence type="ECO:0000256" key="4">
    <source>
        <dbReference type="ARBA" id="ARBA00022723"/>
    </source>
</evidence>
<dbReference type="InterPro" id="IPR008922">
    <property type="entry name" value="Di-copper_centre_dom_sf"/>
</dbReference>
<dbReference type="PROSITE" id="PS00498">
    <property type="entry name" value="TYROSINASE_2"/>
    <property type="match status" value="1"/>
</dbReference>
<dbReference type="EMBL" id="KB445799">
    <property type="protein sequence ID" value="EMD35992.1"/>
    <property type="molecule type" value="Genomic_DNA"/>
</dbReference>
<accession>M2RC83</accession>
<evidence type="ECO:0000259" key="12">
    <source>
        <dbReference type="PROSITE" id="PS00498"/>
    </source>
</evidence>